<dbReference type="EMBL" id="PKPP01002788">
    <property type="protein sequence ID" value="PWA73123.1"/>
    <property type="molecule type" value="Genomic_DNA"/>
</dbReference>
<proteinExistence type="predicted"/>
<comment type="caution">
    <text evidence="1">The sequence shown here is derived from an EMBL/GenBank/DDBJ whole genome shotgun (WGS) entry which is preliminary data.</text>
</comment>
<reference evidence="1 2" key="1">
    <citation type="journal article" date="2018" name="Mol. Plant">
        <title>The genome of Artemisia annua provides insight into the evolution of Asteraceae family and artemisinin biosynthesis.</title>
        <authorList>
            <person name="Shen Q."/>
            <person name="Zhang L."/>
            <person name="Liao Z."/>
            <person name="Wang S."/>
            <person name="Yan T."/>
            <person name="Shi P."/>
            <person name="Liu M."/>
            <person name="Fu X."/>
            <person name="Pan Q."/>
            <person name="Wang Y."/>
            <person name="Lv Z."/>
            <person name="Lu X."/>
            <person name="Zhang F."/>
            <person name="Jiang W."/>
            <person name="Ma Y."/>
            <person name="Chen M."/>
            <person name="Hao X."/>
            <person name="Li L."/>
            <person name="Tang Y."/>
            <person name="Lv G."/>
            <person name="Zhou Y."/>
            <person name="Sun X."/>
            <person name="Brodelius P.E."/>
            <person name="Rose J.K.C."/>
            <person name="Tang K."/>
        </authorList>
    </citation>
    <scope>NUCLEOTIDE SEQUENCE [LARGE SCALE GENOMIC DNA]</scope>
    <source>
        <strain evidence="2">cv. Huhao1</strain>
        <tissue evidence="1">Leaf</tissue>
    </source>
</reference>
<protein>
    <submittedName>
        <fullName evidence="1">Uncharacterized protein</fullName>
    </submittedName>
</protein>
<evidence type="ECO:0000313" key="2">
    <source>
        <dbReference type="Proteomes" id="UP000245207"/>
    </source>
</evidence>
<name>A0A2U1NHX9_ARTAN</name>
<sequence>MEDRSGPSFDLKILVATEENKVIMAESDKEFIEVLFSFMITPIGSVVRSTSDWFSRDIGCFNNVYASIEDETMKKLFQDRRSRDILLNQRSAAELYFENIEQIPTQNGSKEFYVCDDKNCKMITYYKIGSCQRGQESNHKIAIRPSSKFFPKEEAGFFKSTARFMITDDFKVMPVSSRVNVTALNALGLYGKVEERLIKIGRDEVLKLLKRSLISRTPLSDTFLESSINKSSNQLHDMEYSLGRMNPSLNVKDYWKKKTKNIQLKLIFNKLNNMALYAVVKEDFVDLLCTFLRIPLGYIFNQFPCLSFEGCLGNLHKSIKETNISLFRSKEKKEILVNPKLAPGLRYNSNVTGIEETTILSHCSLSSLFYTNKWFMNPMKKQENQSVLDSLIKGPATFLVTDSLEVKPLSPICVKGLVDGMRIPLSDIGEQEVFLDEEKAMHLLAACVASDHALTSTFLSKEKNSNWYDVTEFSFKLPLD</sequence>
<dbReference type="Proteomes" id="UP000245207">
    <property type="component" value="Unassembled WGS sequence"/>
</dbReference>
<dbReference type="Pfam" id="PF05056">
    <property type="entry name" value="DUF674"/>
    <property type="match status" value="1"/>
</dbReference>
<gene>
    <name evidence="1" type="ORF">CTI12_AA264070</name>
</gene>
<evidence type="ECO:0000313" key="1">
    <source>
        <dbReference type="EMBL" id="PWA73123.1"/>
    </source>
</evidence>
<dbReference type="PANTHER" id="PTHR33103:SF27">
    <property type="entry name" value="OS04G0594700 PROTEIN"/>
    <property type="match status" value="1"/>
</dbReference>
<accession>A0A2U1NHX9</accession>
<dbReference type="OrthoDB" id="1277335at2759"/>
<dbReference type="AlphaFoldDB" id="A0A2U1NHX9"/>
<organism evidence="1 2">
    <name type="scientific">Artemisia annua</name>
    <name type="common">Sweet wormwood</name>
    <dbReference type="NCBI Taxonomy" id="35608"/>
    <lineage>
        <taxon>Eukaryota</taxon>
        <taxon>Viridiplantae</taxon>
        <taxon>Streptophyta</taxon>
        <taxon>Embryophyta</taxon>
        <taxon>Tracheophyta</taxon>
        <taxon>Spermatophyta</taxon>
        <taxon>Magnoliopsida</taxon>
        <taxon>eudicotyledons</taxon>
        <taxon>Gunneridae</taxon>
        <taxon>Pentapetalae</taxon>
        <taxon>asterids</taxon>
        <taxon>campanulids</taxon>
        <taxon>Asterales</taxon>
        <taxon>Asteraceae</taxon>
        <taxon>Asteroideae</taxon>
        <taxon>Anthemideae</taxon>
        <taxon>Artemisiinae</taxon>
        <taxon>Artemisia</taxon>
    </lineage>
</organism>
<dbReference type="PANTHER" id="PTHR33103">
    <property type="entry name" value="OS01G0153900 PROTEIN"/>
    <property type="match status" value="1"/>
</dbReference>
<dbReference type="InterPro" id="IPR007750">
    <property type="entry name" value="DUF674"/>
</dbReference>
<keyword evidence="2" id="KW-1185">Reference proteome</keyword>